<gene>
    <name evidence="1" type="ORF">COV23_01620</name>
</gene>
<reference evidence="1 2" key="1">
    <citation type="submission" date="2017-09" db="EMBL/GenBank/DDBJ databases">
        <title>Depth-based differentiation of microbial function through sediment-hosted aquifers and enrichment of novel symbionts in the deep terrestrial subsurface.</title>
        <authorList>
            <person name="Probst A.J."/>
            <person name="Ladd B."/>
            <person name="Jarett J.K."/>
            <person name="Geller-Mcgrath D.E."/>
            <person name="Sieber C.M."/>
            <person name="Emerson J.B."/>
            <person name="Anantharaman K."/>
            <person name="Thomas B.C."/>
            <person name="Malmstrom R."/>
            <person name="Stieglmeier M."/>
            <person name="Klingl A."/>
            <person name="Woyke T."/>
            <person name="Ryan C.M."/>
            <person name="Banfield J.F."/>
        </authorList>
    </citation>
    <scope>NUCLEOTIDE SEQUENCE [LARGE SCALE GENOMIC DNA]</scope>
    <source>
        <strain evidence="1">CG10_big_fil_rev_8_21_14_0_10_31_9</strain>
    </source>
</reference>
<dbReference type="Proteomes" id="UP000231602">
    <property type="component" value="Unassembled WGS sequence"/>
</dbReference>
<dbReference type="EMBL" id="PCXV01000026">
    <property type="protein sequence ID" value="PIR44105.1"/>
    <property type="molecule type" value="Genomic_DNA"/>
</dbReference>
<protein>
    <submittedName>
        <fullName evidence="1">Uncharacterized protein</fullName>
    </submittedName>
</protein>
<proteinExistence type="predicted"/>
<name>A0A2H0RE88_9BACT</name>
<evidence type="ECO:0000313" key="1">
    <source>
        <dbReference type="EMBL" id="PIR44105.1"/>
    </source>
</evidence>
<dbReference type="AlphaFoldDB" id="A0A2H0RE88"/>
<sequence>MVRQVLGTDKFIVYFYNGKAIRGGTSKPKHFVYRQWGRVQKVNKNNKPIGESIPFTDYGEMITAINKVMRKSAMKNLKVHRTWN</sequence>
<evidence type="ECO:0000313" key="2">
    <source>
        <dbReference type="Proteomes" id="UP000231602"/>
    </source>
</evidence>
<comment type="caution">
    <text evidence="1">The sequence shown here is derived from an EMBL/GenBank/DDBJ whole genome shotgun (WGS) entry which is preliminary data.</text>
</comment>
<accession>A0A2H0RE88</accession>
<organism evidence="1 2">
    <name type="scientific">Candidatus Wolfebacteria bacterium CG10_big_fil_rev_8_21_14_0_10_31_9</name>
    <dbReference type="NCBI Taxonomy" id="1975070"/>
    <lineage>
        <taxon>Bacteria</taxon>
        <taxon>Candidatus Wolfeibacteriota</taxon>
    </lineage>
</organism>